<sequence length="724" mass="77046">MTSSLATISTLIQRASPEEASFYSLAYVSALQQCAASAYGPTLKSVVSSTASTSFYGDGLAECVVRCRLETEREATERLTAILLEESPPTPMRGRQNRDSFPILLMTGTDREGEGFRKPFGGGQGSRASSAASRSSGRASSSKASRSLGRKVLNGSSGHAISSSEAFSKDGVAVRSSPVSGASPSFPALSSAQVSQRDMAVLHFRIGLCRALGWPTPVELQLKGDRGASAGSRTNVLAEEGGGASELLTQLVDSLHSRYSYANALRGERTTDPGAALTTSIAPADGDVHMFMHLPDTELRQSIILDWVEDIFVFAHYQGFTTEQTQCVLLDSLLLLDLVDRHPVDTADAGDHVAWEDQVINVLQEVLSAQTCLTAARAIETVHRREPVTVEVPDPVQLNEIMEKQQKTTSPKVLAALEVARQGLPCISQTVLQVVEVEVEKDVTLRPVFSMSEAAIIAEYITRSVVMHRRLWGVLLAPVAEEQLSSISTAATAAAAAHGLGRPSVHRPICVAIEDISPVFIPPLSTFRTDVLQTAVDAQRRLFEAFEAEREQFFAEDWQAPLLAIAAEELSELRVLQEAAAQADAMDKAAALTEQQCARVERAYGLRLEDVLKHNTRVVRGTPPTALDPPAASKAPEVTTVSSPVRSNAGKTRKKNASGPAMAAAAAAPALSADAAASIVLPTDAAFGLAEVEARVDRIAAAVEEMNGAGSSQRTGSSRHTSAT</sequence>
<name>A0A836HQA1_9TRYP</name>
<reference evidence="2 3" key="1">
    <citation type="submission" date="2021-02" db="EMBL/GenBank/DDBJ databases">
        <title>Porcisia hertigi Genome sequencing and assembly.</title>
        <authorList>
            <person name="Almutairi H."/>
            <person name="Gatherer D."/>
        </authorList>
    </citation>
    <scope>NUCLEOTIDE SEQUENCE [LARGE SCALE GENOMIC DNA]</scope>
    <source>
        <strain evidence="2 3">C119</strain>
    </source>
</reference>
<evidence type="ECO:0000313" key="3">
    <source>
        <dbReference type="Proteomes" id="UP000674318"/>
    </source>
</evidence>
<organism evidence="2 3">
    <name type="scientific">Porcisia hertigi</name>
    <dbReference type="NCBI Taxonomy" id="2761500"/>
    <lineage>
        <taxon>Eukaryota</taxon>
        <taxon>Discoba</taxon>
        <taxon>Euglenozoa</taxon>
        <taxon>Kinetoplastea</taxon>
        <taxon>Metakinetoplastina</taxon>
        <taxon>Trypanosomatida</taxon>
        <taxon>Trypanosomatidae</taxon>
        <taxon>Leishmaniinae</taxon>
        <taxon>Porcisia</taxon>
    </lineage>
</organism>
<evidence type="ECO:0000313" key="2">
    <source>
        <dbReference type="EMBL" id="KAG5490487.1"/>
    </source>
</evidence>
<evidence type="ECO:0000256" key="1">
    <source>
        <dbReference type="SAM" id="MobiDB-lite"/>
    </source>
</evidence>
<comment type="caution">
    <text evidence="2">The sequence shown here is derived from an EMBL/GenBank/DDBJ whole genome shotgun (WGS) entry which is preliminary data.</text>
</comment>
<dbReference type="GeneID" id="94286735"/>
<proteinExistence type="predicted"/>
<dbReference type="KEGG" id="phet:94286735"/>
<feature type="compositionally biased region" description="Polar residues" evidence="1">
    <location>
        <begin position="709"/>
        <end position="724"/>
    </location>
</feature>
<dbReference type="OrthoDB" id="246474at2759"/>
<feature type="compositionally biased region" description="Polar residues" evidence="1">
    <location>
        <begin position="639"/>
        <end position="650"/>
    </location>
</feature>
<dbReference type="Proteomes" id="UP000674318">
    <property type="component" value="Unassembled WGS sequence"/>
</dbReference>
<dbReference type="AlphaFoldDB" id="A0A836HQA1"/>
<feature type="region of interest" description="Disordered" evidence="1">
    <location>
        <begin position="619"/>
        <end position="659"/>
    </location>
</feature>
<feature type="region of interest" description="Disordered" evidence="1">
    <location>
        <begin position="705"/>
        <end position="724"/>
    </location>
</feature>
<protein>
    <submittedName>
        <fullName evidence="2">Uncharacterized protein</fullName>
    </submittedName>
</protein>
<keyword evidence="3" id="KW-1185">Reference proteome</keyword>
<dbReference type="RefSeq" id="XP_067752815.1">
    <property type="nucleotide sequence ID" value="XM_067896658.1"/>
</dbReference>
<dbReference type="EMBL" id="JAFJZO010000036">
    <property type="protein sequence ID" value="KAG5490487.1"/>
    <property type="molecule type" value="Genomic_DNA"/>
</dbReference>
<gene>
    <name evidence="2" type="ORF">JKF63_00607</name>
</gene>
<feature type="compositionally biased region" description="Low complexity" evidence="1">
    <location>
        <begin position="126"/>
        <end position="147"/>
    </location>
</feature>
<feature type="region of interest" description="Disordered" evidence="1">
    <location>
        <begin position="111"/>
        <end position="160"/>
    </location>
</feature>
<accession>A0A836HQA1</accession>